<keyword evidence="2" id="KW-0687">Ribonucleoprotein</keyword>
<evidence type="ECO:0000259" key="1">
    <source>
        <dbReference type="PROSITE" id="PS50126"/>
    </source>
</evidence>
<feature type="domain" description="S1 motif" evidence="1">
    <location>
        <begin position="9"/>
        <end position="77"/>
    </location>
</feature>
<dbReference type="InterPro" id="IPR003029">
    <property type="entry name" value="S1_domain"/>
</dbReference>
<dbReference type="SMART" id="SM00316">
    <property type="entry name" value="S1"/>
    <property type="match status" value="1"/>
</dbReference>
<dbReference type="GO" id="GO:0006412">
    <property type="term" value="P:translation"/>
    <property type="evidence" value="ECO:0007669"/>
    <property type="project" value="TreeGrafter"/>
</dbReference>
<dbReference type="PANTHER" id="PTHR10724:SF10">
    <property type="entry name" value="S1 RNA-BINDING DOMAIN-CONTAINING PROTEIN 1"/>
    <property type="match status" value="1"/>
</dbReference>
<keyword evidence="2" id="KW-0689">Ribosomal protein</keyword>
<dbReference type="GO" id="GO:0005840">
    <property type="term" value="C:ribosome"/>
    <property type="evidence" value="ECO:0007669"/>
    <property type="project" value="UniProtKB-KW"/>
</dbReference>
<accession>Q6XZ00</accession>
<dbReference type="SUPFAM" id="SSF50249">
    <property type="entry name" value="Nucleic acid-binding proteins"/>
    <property type="match status" value="1"/>
</dbReference>
<dbReference type="PROSITE" id="PS50126">
    <property type="entry name" value="S1"/>
    <property type="match status" value="1"/>
</dbReference>
<dbReference type="PANTHER" id="PTHR10724">
    <property type="entry name" value="30S RIBOSOMAL PROTEIN S1"/>
    <property type="match status" value="1"/>
</dbReference>
<sequence>MWRIMYVKGKKVFAKVTNITPFGAFCELKNAAGLIHISEISDYYVRDIKEFVNIGDNVEVEVLDYDPVKKQVKLSYKNCRPELLKKNNSQIQETGVGFQMLSEKINSLTGK</sequence>
<dbReference type="InterPro" id="IPR050437">
    <property type="entry name" value="Ribos_protein_bS1-like"/>
</dbReference>
<protein>
    <submittedName>
        <fullName evidence="2">Ribosomal protein S1</fullName>
    </submittedName>
</protein>
<dbReference type="AlphaFoldDB" id="Q6XZ00"/>
<dbReference type="Gene3D" id="2.40.50.140">
    <property type="entry name" value="Nucleic acid-binding proteins"/>
    <property type="match status" value="1"/>
</dbReference>
<evidence type="ECO:0000313" key="2">
    <source>
        <dbReference type="EMBL" id="AAP58873.1"/>
    </source>
</evidence>
<organism evidence="2">
    <name type="scientific">Spiroplasma kunkelii</name>
    <dbReference type="NCBI Taxonomy" id="47834"/>
    <lineage>
        <taxon>Bacteria</taxon>
        <taxon>Bacillati</taxon>
        <taxon>Mycoplasmatota</taxon>
        <taxon>Mollicutes</taxon>
        <taxon>Entomoplasmatales</taxon>
        <taxon>Spiroplasmataceae</taxon>
        <taxon>Spiroplasma</taxon>
    </lineage>
</organism>
<dbReference type="GO" id="GO:0003729">
    <property type="term" value="F:mRNA binding"/>
    <property type="evidence" value="ECO:0007669"/>
    <property type="project" value="TreeGrafter"/>
</dbReference>
<proteinExistence type="predicted"/>
<reference evidence="2" key="1">
    <citation type="journal article" date="2003" name="Mol. Genet. Genomics">
        <title>Gene content and organization of an 85-kb DNA segment from the genome of the phytopathogenic mollicute Spiroplasma kunkelii.</title>
        <authorList>
            <person name="Zhao Y."/>
            <person name="Hammond R.W."/>
            <person name="Jomantiene R."/>
            <person name="Dally E.L."/>
            <person name="Lee I.-M."/>
            <person name="Jia H."/>
            <person name="Wu H."/>
            <person name="Lin S."/>
            <person name="Zhang P."/>
            <person name="Kenton S."/>
            <person name="Najar F.Z."/>
            <person name="Hua A."/>
            <person name="Roe B.A."/>
            <person name="Fletcher J."/>
            <person name="Davis R.E."/>
        </authorList>
    </citation>
    <scope>NUCLEOTIDE SEQUENCE</scope>
    <source>
        <strain evidence="2">CR2-3x</strain>
    </source>
</reference>
<name>Q6XZ00_SPIKU</name>
<dbReference type="InterPro" id="IPR012340">
    <property type="entry name" value="NA-bd_OB-fold"/>
</dbReference>
<dbReference type="Pfam" id="PF00575">
    <property type="entry name" value="S1"/>
    <property type="match status" value="1"/>
</dbReference>
<dbReference type="EMBL" id="AY198133">
    <property type="protein sequence ID" value="AAP58873.1"/>
    <property type="molecule type" value="Genomic_DNA"/>
</dbReference>
<dbReference type="GO" id="GO:0003735">
    <property type="term" value="F:structural constituent of ribosome"/>
    <property type="evidence" value="ECO:0007669"/>
    <property type="project" value="TreeGrafter"/>
</dbReference>